<evidence type="ECO:0000313" key="2">
    <source>
        <dbReference type="Proteomes" id="UP000428330"/>
    </source>
</evidence>
<dbReference type="AlphaFoldDB" id="A0A6I6IJN9"/>
<keyword evidence="2" id="KW-1185">Reference proteome</keyword>
<dbReference type="RefSeq" id="WP_157705263.1">
    <property type="nucleotide sequence ID" value="NZ_CP034348.1"/>
</dbReference>
<accession>A0A6I6IJN9</accession>
<sequence>MTPEDIGLIRHCLPDEMAFPYYADRESAWLLANLMPGDDTVTALKQGSAAKLLTRPVLRPLAAATGGALAQRDVLALAHADRAMAWDGLSRAAEAALEQLYGGDWLDFRLSLSSWGEGADWQWNQLSRKGGNLVLQLGFPSEHTALMGQYLPRESRKDFECAWHPVRQGGCPTLAWARLDVDLATGTALIEELQSDWLRILRRRIDVMAQHTPRARELKQRQTYEAKLRDRYDRLWPKAMLLAVLMLLRDELGCRDVYLHQPGPGAALKNIYGRHPPRSLYTTLPRSFCFEATRDVPHFLARNRILRKLARRPDPLFWRLAL</sequence>
<name>A0A6I6IJN9_9RHOB</name>
<proteinExistence type="predicted"/>
<reference evidence="2" key="1">
    <citation type="submission" date="2018-12" db="EMBL/GenBank/DDBJ databases">
        <title>Complete genome sequence of Roseovarius sp. MME-070.</title>
        <authorList>
            <person name="Nam Y.-D."/>
            <person name="Kang J."/>
            <person name="Chung W.-H."/>
            <person name="Park Y.S."/>
        </authorList>
    </citation>
    <scope>NUCLEOTIDE SEQUENCE [LARGE SCALE GENOMIC DNA]</scope>
    <source>
        <strain evidence="2">MME-070</strain>
    </source>
</reference>
<evidence type="ECO:0000313" key="1">
    <source>
        <dbReference type="EMBL" id="QGX96825.1"/>
    </source>
</evidence>
<dbReference type="EMBL" id="CP034348">
    <property type="protein sequence ID" value="QGX96825.1"/>
    <property type="molecule type" value="Genomic_DNA"/>
</dbReference>
<gene>
    <name evidence="1" type="ORF">EI983_00430</name>
</gene>
<dbReference type="Proteomes" id="UP000428330">
    <property type="component" value="Chromosome"/>
</dbReference>
<dbReference type="OrthoDB" id="975289at2"/>
<dbReference type="KEGG" id="rom:EI983_00430"/>
<protein>
    <submittedName>
        <fullName evidence="1">Uncharacterized protein</fullName>
    </submittedName>
</protein>
<organism evidence="1 2">
    <name type="scientific">Roseovarius faecimaris</name>
    <dbReference type="NCBI Taxonomy" id="2494550"/>
    <lineage>
        <taxon>Bacteria</taxon>
        <taxon>Pseudomonadati</taxon>
        <taxon>Pseudomonadota</taxon>
        <taxon>Alphaproteobacteria</taxon>
        <taxon>Rhodobacterales</taxon>
        <taxon>Roseobacteraceae</taxon>
        <taxon>Roseovarius</taxon>
    </lineage>
</organism>